<dbReference type="Gene3D" id="1.10.1520.10">
    <property type="entry name" value="Ribonuclease III domain"/>
    <property type="match status" value="1"/>
</dbReference>
<evidence type="ECO:0000259" key="3">
    <source>
        <dbReference type="PROSITE" id="PS50142"/>
    </source>
</evidence>
<dbReference type="PANTHER" id="PTHR14950">
    <property type="entry name" value="DICER-RELATED"/>
    <property type="match status" value="1"/>
</dbReference>
<dbReference type="AlphaFoldDB" id="A0A164XAF0"/>
<dbReference type="PROSITE" id="PS50142">
    <property type="entry name" value="RNASE_3_2"/>
    <property type="match status" value="1"/>
</dbReference>
<organism evidence="4 5">
    <name type="scientific">Sistotremastrum niveocremeum HHB9708</name>
    <dbReference type="NCBI Taxonomy" id="1314777"/>
    <lineage>
        <taxon>Eukaryota</taxon>
        <taxon>Fungi</taxon>
        <taxon>Dikarya</taxon>
        <taxon>Basidiomycota</taxon>
        <taxon>Agaricomycotina</taxon>
        <taxon>Agaricomycetes</taxon>
        <taxon>Sistotremastrales</taxon>
        <taxon>Sistotremastraceae</taxon>
        <taxon>Sertulicium</taxon>
        <taxon>Sertulicium niveocremeum</taxon>
    </lineage>
</organism>
<evidence type="ECO:0000256" key="2">
    <source>
        <dbReference type="SAM" id="MobiDB-lite"/>
    </source>
</evidence>
<keyword evidence="5" id="KW-1185">Reference proteome</keyword>
<dbReference type="CDD" id="cd00593">
    <property type="entry name" value="RIBOc"/>
    <property type="match status" value="1"/>
</dbReference>
<name>A0A164XAF0_9AGAM</name>
<dbReference type="InterPro" id="IPR036389">
    <property type="entry name" value="RNase_III_sf"/>
</dbReference>
<keyword evidence="1" id="KW-0378">Hydrolase</keyword>
<dbReference type="Proteomes" id="UP000076722">
    <property type="component" value="Unassembled WGS sequence"/>
</dbReference>
<accession>A0A164XAF0</accession>
<protein>
    <submittedName>
        <fullName evidence="4">Ribonuclease III</fullName>
    </submittedName>
</protein>
<evidence type="ECO:0000313" key="4">
    <source>
        <dbReference type="EMBL" id="KZS95780.1"/>
    </source>
</evidence>
<dbReference type="GO" id="GO:0006396">
    <property type="term" value="P:RNA processing"/>
    <property type="evidence" value="ECO:0007669"/>
    <property type="project" value="InterPro"/>
</dbReference>
<dbReference type="Pfam" id="PF00636">
    <property type="entry name" value="Ribonuclease_3"/>
    <property type="match status" value="1"/>
</dbReference>
<dbReference type="SUPFAM" id="SSF54768">
    <property type="entry name" value="dsRNA-binding domain-like"/>
    <property type="match status" value="1"/>
</dbReference>
<dbReference type="OrthoDB" id="3353871at2759"/>
<evidence type="ECO:0000256" key="1">
    <source>
        <dbReference type="ARBA" id="ARBA00022801"/>
    </source>
</evidence>
<dbReference type="GO" id="GO:0004525">
    <property type="term" value="F:ribonuclease III activity"/>
    <property type="evidence" value="ECO:0007669"/>
    <property type="project" value="InterPro"/>
</dbReference>
<dbReference type="SMART" id="SM00535">
    <property type="entry name" value="RIBOc"/>
    <property type="match status" value="1"/>
</dbReference>
<reference evidence="4 5" key="1">
    <citation type="journal article" date="2016" name="Mol. Biol. Evol.">
        <title>Comparative Genomics of Early-Diverging Mushroom-Forming Fungi Provides Insights into the Origins of Lignocellulose Decay Capabilities.</title>
        <authorList>
            <person name="Nagy L.G."/>
            <person name="Riley R."/>
            <person name="Tritt A."/>
            <person name="Adam C."/>
            <person name="Daum C."/>
            <person name="Floudas D."/>
            <person name="Sun H."/>
            <person name="Yadav J.S."/>
            <person name="Pangilinan J."/>
            <person name="Larsson K.H."/>
            <person name="Matsuura K."/>
            <person name="Barry K."/>
            <person name="Labutti K."/>
            <person name="Kuo R."/>
            <person name="Ohm R.A."/>
            <person name="Bhattacharya S.S."/>
            <person name="Shirouzu T."/>
            <person name="Yoshinaga Y."/>
            <person name="Martin F.M."/>
            <person name="Grigoriev I.V."/>
            <person name="Hibbett D.S."/>
        </authorList>
    </citation>
    <scope>NUCLEOTIDE SEQUENCE [LARGE SCALE GENOMIC DNA]</scope>
    <source>
        <strain evidence="4 5">HHB9708</strain>
    </source>
</reference>
<proteinExistence type="predicted"/>
<sequence length="270" mass="29891">MFHRIVLQRVGLRYGPRYISTLPPLLKLPEKLHSEVFTHASVSGANTALSIDQLPNAHQRLAVLGDAALEACVTDYLFQKHPRDTKGELSIRRSRIVSNEQLARWADQYGLIRNLQTASGATSLQVDPSERVRATLMEAYFGAVHLQYGSEALCKWVADILDVLPPSSIPETTAPSVKYPHDTTPESYSENPSHEPGSPVPHNEISLLFKKAAAKKVVLRWDDQAPPSIWITLLSVEGHTFHGHGQSKQAARLDASKKALRGLNWHACDS</sequence>
<dbReference type="SUPFAM" id="SSF69065">
    <property type="entry name" value="RNase III domain-like"/>
    <property type="match status" value="1"/>
</dbReference>
<gene>
    <name evidence="4" type="ORF">SISNIDRAFT_451395</name>
</gene>
<evidence type="ECO:0000313" key="5">
    <source>
        <dbReference type="Proteomes" id="UP000076722"/>
    </source>
</evidence>
<feature type="region of interest" description="Disordered" evidence="2">
    <location>
        <begin position="171"/>
        <end position="202"/>
    </location>
</feature>
<dbReference type="EMBL" id="KV419400">
    <property type="protein sequence ID" value="KZS95780.1"/>
    <property type="molecule type" value="Genomic_DNA"/>
</dbReference>
<dbReference type="STRING" id="1314777.A0A164XAF0"/>
<feature type="domain" description="RNase III" evidence="3">
    <location>
        <begin position="3"/>
        <end position="149"/>
    </location>
</feature>
<dbReference type="InterPro" id="IPR000999">
    <property type="entry name" value="RNase_III_dom"/>
</dbReference>